<dbReference type="OrthoDB" id="9810952at2"/>
<dbReference type="GO" id="GO:0008324">
    <property type="term" value="F:monoatomic cation transmembrane transporter activity"/>
    <property type="evidence" value="ECO:0007669"/>
    <property type="project" value="InterPro"/>
</dbReference>
<dbReference type="STRING" id="93059.P9211_00931"/>
<keyword evidence="6" id="KW-0406">Ion transport</keyword>
<gene>
    <name evidence="9" type="primary">trkG</name>
    <name evidence="9" type="ordered locus">P9211_00931</name>
</gene>
<feature type="transmembrane region" description="Helical" evidence="8">
    <location>
        <begin position="21"/>
        <end position="42"/>
    </location>
</feature>
<feature type="transmembrane region" description="Helical" evidence="8">
    <location>
        <begin position="48"/>
        <end position="69"/>
    </location>
</feature>
<dbReference type="PANTHER" id="PTHR32024">
    <property type="entry name" value="TRK SYSTEM POTASSIUM UPTAKE PROTEIN TRKG-RELATED"/>
    <property type="match status" value="1"/>
</dbReference>
<sequence>MRFSKTINLKQAWYRRLSVPQFTIATGFLIVVVGTFILATPLCSKEDVGLWESFFTATSAITVTGLTIIDIGNDLTIFGQMILALLLLIGGLGLMAITTFLQGFVISGTELRTRLDKGKTLDEFGVGGVGKTFRGIVLTATVLICIGAFFLFYFGFNNISNLRERFWAALFHSISAYNNAGFGLWADSMQSYRNNWVVNVVVILLIILGGLGWRVTSDLWMNRKNFSFRKLSLHTRLVIRTSALLITLGTVGLLVTESIGQGYFFSEISLLERLVTSLFESVSARTAGFTNMPISVQSITDSGLLLLMTLMFIGASPGGTGGGIKTTTIAALMAATRSTLRGQDDVIIRNRQISDKIVLKAVGITVGSLVFVLVMALLITMNNSFEGKELFSFLEILFTCISAFATVGFDLGVTEQLSHFGQFVLVVGMFVGRLGILLLLSAIWQMLNTGSMHIHNRVGYPREDLYV</sequence>
<keyword evidence="4 8" id="KW-0812">Transmembrane</keyword>
<dbReference type="InterPro" id="IPR003445">
    <property type="entry name" value="Cat_transpt"/>
</dbReference>
<dbReference type="EMBL" id="CP000878">
    <property type="protein sequence ID" value="ABX08024.1"/>
    <property type="molecule type" value="Genomic_DNA"/>
</dbReference>
<accession>A9B9G9</accession>
<keyword evidence="5 8" id="KW-1133">Transmembrane helix</keyword>
<feature type="transmembrane region" description="Helical" evidence="8">
    <location>
        <begin position="357"/>
        <end position="379"/>
    </location>
</feature>
<dbReference type="RefSeq" id="WP_012194649.1">
    <property type="nucleotide sequence ID" value="NC_009976.1"/>
</dbReference>
<name>A9B9G9_PROM4</name>
<evidence type="ECO:0000313" key="9">
    <source>
        <dbReference type="EMBL" id="ABX08024.1"/>
    </source>
</evidence>
<dbReference type="HOGENOM" id="CLU_026429_0_1_3"/>
<keyword evidence="2" id="KW-0813">Transport</keyword>
<evidence type="ECO:0000256" key="4">
    <source>
        <dbReference type="ARBA" id="ARBA00022692"/>
    </source>
</evidence>
<feature type="transmembrane region" description="Helical" evidence="8">
    <location>
        <begin position="81"/>
        <end position="106"/>
    </location>
</feature>
<evidence type="ECO:0000256" key="3">
    <source>
        <dbReference type="ARBA" id="ARBA00022475"/>
    </source>
</evidence>
<keyword evidence="7 8" id="KW-0472">Membrane</keyword>
<comment type="subcellular location">
    <subcellularLocation>
        <location evidence="1">Cell membrane</location>
        <topology evidence="1">Multi-pass membrane protein</topology>
    </subcellularLocation>
</comment>
<evidence type="ECO:0000256" key="7">
    <source>
        <dbReference type="ARBA" id="ARBA00023136"/>
    </source>
</evidence>
<dbReference type="GO" id="GO:0005886">
    <property type="term" value="C:plasma membrane"/>
    <property type="evidence" value="ECO:0007669"/>
    <property type="project" value="UniProtKB-SubCell"/>
</dbReference>
<keyword evidence="3" id="KW-1003">Cell membrane</keyword>
<proteinExistence type="predicted"/>
<dbReference type="KEGG" id="pmj:P9211_00931"/>
<evidence type="ECO:0000256" key="8">
    <source>
        <dbReference type="SAM" id="Phobius"/>
    </source>
</evidence>
<feature type="transmembrane region" description="Helical" evidence="8">
    <location>
        <begin position="237"/>
        <end position="255"/>
    </location>
</feature>
<dbReference type="Pfam" id="PF02386">
    <property type="entry name" value="TrkH"/>
    <property type="match status" value="1"/>
</dbReference>
<organism evidence="9 10">
    <name type="scientific">Prochlorococcus marinus (strain MIT 9211)</name>
    <dbReference type="NCBI Taxonomy" id="93059"/>
    <lineage>
        <taxon>Bacteria</taxon>
        <taxon>Bacillati</taxon>
        <taxon>Cyanobacteriota</taxon>
        <taxon>Cyanophyceae</taxon>
        <taxon>Synechococcales</taxon>
        <taxon>Prochlorococcaceae</taxon>
        <taxon>Prochlorococcus</taxon>
    </lineage>
</organism>
<evidence type="ECO:0000256" key="2">
    <source>
        <dbReference type="ARBA" id="ARBA00022448"/>
    </source>
</evidence>
<keyword evidence="10" id="KW-1185">Reference proteome</keyword>
<feature type="transmembrane region" description="Helical" evidence="8">
    <location>
        <begin position="294"/>
        <end position="315"/>
    </location>
</feature>
<dbReference type="eggNOG" id="COG0168">
    <property type="taxonomic scope" value="Bacteria"/>
</dbReference>
<dbReference type="Proteomes" id="UP000000788">
    <property type="component" value="Chromosome"/>
</dbReference>
<evidence type="ECO:0000256" key="1">
    <source>
        <dbReference type="ARBA" id="ARBA00004651"/>
    </source>
</evidence>
<dbReference type="GO" id="GO:0030001">
    <property type="term" value="P:metal ion transport"/>
    <property type="evidence" value="ECO:0007669"/>
    <property type="project" value="UniProtKB-ARBA"/>
</dbReference>
<evidence type="ECO:0000313" key="10">
    <source>
        <dbReference type="Proteomes" id="UP000000788"/>
    </source>
</evidence>
<protein>
    <submittedName>
        <fullName evidence="9">Possible sodium transporter, Trk family</fullName>
    </submittedName>
</protein>
<dbReference type="PANTHER" id="PTHR32024:SF1">
    <property type="entry name" value="KTR SYSTEM POTASSIUM UPTAKE PROTEIN B"/>
    <property type="match status" value="1"/>
</dbReference>
<dbReference type="AlphaFoldDB" id="A9B9G9"/>
<feature type="transmembrane region" description="Helical" evidence="8">
    <location>
        <begin position="196"/>
        <end position="216"/>
    </location>
</feature>
<feature type="transmembrane region" description="Helical" evidence="8">
    <location>
        <begin position="166"/>
        <end position="184"/>
    </location>
</feature>
<feature type="transmembrane region" description="Helical" evidence="8">
    <location>
        <begin position="391"/>
        <end position="411"/>
    </location>
</feature>
<feature type="transmembrane region" description="Helical" evidence="8">
    <location>
        <begin position="423"/>
        <end position="447"/>
    </location>
</feature>
<feature type="transmembrane region" description="Helical" evidence="8">
    <location>
        <begin position="133"/>
        <end position="154"/>
    </location>
</feature>
<evidence type="ECO:0000256" key="6">
    <source>
        <dbReference type="ARBA" id="ARBA00023065"/>
    </source>
</evidence>
<evidence type="ECO:0000256" key="5">
    <source>
        <dbReference type="ARBA" id="ARBA00022989"/>
    </source>
</evidence>
<reference evidence="9 10" key="1">
    <citation type="journal article" date="2007" name="PLoS Genet.">
        <title>Patterns and implications of gene gain and loss in the evolution of Prochlorococcus.</title>
        <authorList>
            <person name="Kettler G.C."/>
            <person name="Martiny A.C."/>
            <person name="Huang K."/>
            <person name="Zucker J."/>
            <person name="Coleman M.L."/>
            <person name="Rodrigue S."/>
            <person name="Chen F."/>
            <person name="Lapidus A."/>
            <person name="Ferriera S."/>
            <person name="Johnson J."/>
            <person name="Steglich C."/>
            <person name="Church G.M."/>
            <person name="Richardson P."/>
            <person name="Chisholm S.W."/>
        </authorList>
    </citation>
    <scope>NUCLEOTIDE SEQUENCE [LARGE SCALE GENOMIC DNA]</scope>
    <source>
        <strain evidence="10">MIT 9211</strain>
    </source>
</reference>